<evidence type="ECO:0000256" key="1">
    <source>
        <dbReference type="SAM" id="Phobius"/>
    </source>
</evidence>
<dbReference type="KEGG" id="amob:HG15A2_04870"/>
<dbReference type="AlphaFoldDB" id="A0A517MQR4"/>
<name>A0A517MQR4_9BACT</name>
<evidence type="ECO:0000313" key="4">
    <source>
        <dbReference type="Proteomes" id="UP000319852"/>
    </source>
</evidence>
<organism evidence="3 4">
    <name type="scientific">Adhaeretor mobilis</name>
    <dbReference type="NCBI Taxonomy" id="1930276"/>
    <lineage>
        <taxon>Bacteria</taxon>
        <taxon>Pseudomonadati</taxon>
        <taxon>Planctomycetota</taxon>
        <taxon>Planctomycetia</taxon>
        <taxon>Pirellulales</taxon>
        <taxon>Lacipirellulaceae</taxon>
        <taxon>Adhaeretor</taxon>
    </lineage>
</organism>
<protein>
    <recommendedName>
        <fullName evidence="2">Protein-glutamine gamma-glutamyltransferase-like C-terminal domain-containing protein</fullName>
    </recommendedName>
</protein>
<evidence type="ECO:0000259" key="2">
    <source>
        <dbReference type="Pfam" id="PF13559"/>
    </source>
</evidence>
<keyword evidence="1" id="KW-0812">Transmembrane</keyword>
<evidence type="ECO:0000313" key="3">
    <source>
        <dbReference type="EMBL" id="QDS97226.1"/>
    </source>
</evidence>
<accession>A0A517MQR4</accession>
<keyword evidence="1" id="KW-1133">Transmembrane helix</keyword>
<dbReference type="Proteomes" id="UP000319852">
    <property type="component" value="Chromosome"/>
</dbReference>
<dbReference type="Pfam" id="PF13559">
    <property type="entry name" value="DUF4129"/>
    <property type="match status" value="1"/>
</dbReference>
<keyword evidence="1" id="KW-0472">Membrane</keyword>
<proteinExistence type="predicted"/>
<dbReference type="RefSeq" id="WP_218932277.1">
    <property type="nucleotide sequence ID" value="NZ_CP036263.1"/>
</dbReference>
<keyword evidence="4" id="KW-1185">Reference proteome</keyword>
<gene>
    <name evidence="3" type="ORF">HG15A2_04870</name>
</gene>
<dbReference type="EMBL" id="CP036263">
    <property type="protein sequence ID" value="QDS97226.1"/>
    <property type="molecule type" value="Genomic_DNA"/>
</dbReference>
<sequence>MSAPLTPPDPERIRRTAAEILSGPEFQTEPDSRAGDTIVDIMLQLLEWVVAPFHWIFDAMEGLPESLRWLIVIGLFILLVFLIGHIIYSLTSALRPTTRNSKFISALSSNRKRTAEEFEQLAQEAVAQHDYISSVRFLFRASLVHLHAVEGRVLSPGLTNRQYLRRYSQSRFVDSLRAFVETIDVSWYGNGVCREEEYLKCRDAYAEIRLQTKAGTHADSA</sequence>
<feature type="domain" description="Protein-glutamine gamma-glutamyltransferase-like C-terminal" evidence="2">
    <location>
        <begin position="138"/>
        <end position="205"/>
    </location>
</feature>
<reference evidence="3 4" key="1">
    <citation type="submission" date="2019-02" db="EMBL/GenBank/DDBJ databases">
        <title>Deep-cultivation of Planctomycetes and their phenomic and genomic characterization uncovers novel biology.</title>
        <authorList>
            <person name="Wiegand S."/>
            <person name="Jogler M."/>
            <person name="Boedeker C."/>
            <person name="Pinto D."/>
            <person name="Vollmers J."/>
            <person name="Rivas-Marin E."/>
            <person name="Kohn T."/>
            <person name="Peeters S.H."/>
            <person name="Heuer A."/>
            <person name="Rast P."/>
            <person name="Oberbeckmann S."/>
            <person name="Bunk B."/>
            <person name="Jeske O."/>
            <person name="Meyerdierks A."/>
            <person name="Storesund J.E."/>
            <person name="Kallscheuer N."/>
            <person name="Luecker S."/>
            <person name="Lage O.M."/>
            <person name="Pohl T."/>
            <person name="Merkel B.J."/>
            <person name="Hornburger P."/>
            <person name="Mueller R.-W."/>
            <person name="Bruemmer F."/>
            <person name="Labrenz M."/>
            <person name="Spormann A.M."/>
            <person name="Op den Camp H."/>
            <person name="Overmann J."/>
            <person name="Amann R."/>
            <person name="Jetten M.S.M."/>
            <person name="Mascher T."/>
            <person name="Medema M.H."/>
            <person name="Devos D.P."/>
            <person name="Kaster A.-K."/>
            <person name="Ovreas L."/>
            <person name="Rohde M."/>
            <person name="Galperin M.Y."/>
            <person name="Jogler C."/>
        </authorList>
    </citation>
    <scope>NUCLEOTIDE SEQUENCE [LARGE SCALE GENOMIC DNA]</scope>
    <source>
        <strain evidence="3 4">HG15A2</strain>
    </source>
</reference>
<feature type="transmembrane region" description="Helical" evidence="1">
    <location>
        <begin position="69"/>
        <end position="90"/>
    </location>
</feature>
<dbReference type="InterPro" id="IPR025403">
    <property type="entry name" value="TgpA-like_C"/>
</dbReference>